<dbReference type="AlphaFoldDB" id="A0A0R2B614"/>
<protein>
    <submittedName>
        <fullName evidence="1">Uncharacterized protein</fullName>
    </submittedName>
</protein>
<dbReference type="Proteomes" id="UP000051845">
    <property type="component" value="Unassembled WGS sequence"/>
</dbReference>
<accession>A0A0R2B614</accession>
<evidence type="ECO:0000313" key="1">
    <source>
        <dbReference type="EMBL" id="KRM74801.1"/>
    </source>
</evidence>
<gene>
    <name evidence="1" type="ORF">FC82_GL002744</name>
</gene>
<proteinExistence type="predicted"/>
<organism evidence="1 2">
    <name type="scientific">Secundilactobacillus collinoides DSM 20515 = JCM 1123</name>
    <dbReference type="NCBI Taxonomy" id="1423733"/>
    <lineage>
        <taxon>Bacteria</taxon>
        <taxon>Bacillati</taxon>
        <taxon>Bacillota</taxon>
        <taxon>Bacilli</taxon>
        <taxon>Lactobacillales</taxon>
        <taxon>Lactobacillaceae</taxon>
        <taxon>Secundilactobacillus</taxon>
    </lineage>
</organism>
<reference evidence="1 2" key="1">
    <citation type="journal article" date="2015" name="Genome Announc.">
        <title>Expanding the biotechnology potential of lactobacilli through comparative genomics of 213 strains and associated genera.</title>
        <authorList>
            <person name="Sun Z."/>
            <person name="Harris H.M."/>
            <person name="McCann A."/>
            <person name="Guo C."/>
            <person name="Argimon S."/>
            <person name="Zhang W."/>
            <person name="Yang X."/>
            <person name="Jeffery I.B."/>
            <person name="Cooney J.C."/>
            <person name="Kagawa T.F."/>
            <person name="Liu W."/>
            <person name="Song Y."/>
            <person name="Salvetti E."/>
            <person name="Wrobel A."/>
            <person name="Rasinkangas P."/>
            <person name="Parkhill J."/>
            <person name="Rea M.C."/>
            <person name="O'Sullivan O."/>
            <person name="Ritari J."/>
            <person name="Douillard F.P."/>
            <person name="Paul Ross R."/>
            <person name="Yang R."/>
            <person name="Briner A.E."/>
            <person name="Felis G.E."/>
            <person name="de Vos W.M."/>
            <person name="Barrangou R."/>
            <person name="Klaenhammer T.R."/>
            <person name="Caufield P.W."/>
            <person name="Cui Y."/>
            <person name="Zhang H."/>
            <person name="O'Toole P.W."/>
        </authorList>
    </citation>
    <scope>NUCLEOTIDE SEQUENCE [LARGE SCALE GENOMIC DNA]</scope>
    <source>
        <strain evidence="1 2">DSM 20515</strain>
    </source>
</reference>
<sequence>MAGKIQQQKSFTFPATIRKFSFYQSCYINFYSEFTIGIYQIFTLLVESFT</sequence>
<evidence type="ECO:0000313" key="2">
    <source>
        <dbReference type="Proteomes" id="UP000051845"/>
    </source>
</evidence>
<comment type="caution">
    <text evidence="1">The sequence shown here is derived from an EMBL/GenBank/DDBJ whole genome shotgun (WGS) entry which is preliminary data.</text>
</comment>
<name>A0A0R2B614_SECCO</name>
<dbReference type="EMBL" id="AYYR01000067">
    <property type="protein sequence ID" value="KRM74801.1"/>
    <property type="molecule type" value="Genomic_DNA"/>
</dbReference>